<dbReference type="AlphaFoldDB" id="A0AAE1AI11"/>
<evidence type="ECO:0000256" key="6">
    <source>
        <dbReference type="SAM" id="MobiDB-lite"/>
    </source>
</evidence>
<dbReference type="HAMAP" id="MF_03130">
    <property type="entry name" value="mec17"/>
    <property type="match status" value="1"/>
</dbReference>
<dbReference type="Pfam" id="PF05301">
    <property type="entry name" value="Acetyltransf_16"/>
    <property type="match status" value="1"/>
</dbReference>
<dbReference type="PANTHER" id="PTHR12327">
    <property type="entry name" value="ALPHA-TUBULIN N-ACETYLTRANSFERASE 1"/>
    <property type="match status" value="1"/>
</dbReference>
<evidence type="ECO:0000256" key="2">
    <source>
        <dbReference type="ARBA" id="ARBA00023315"/>
    </source>
</evidence>
<feature type="region of interest" description="Disordered" evidence="6">
    <location>
        <begin position="193"/>
        <end position="347"/>
    </location>
</feature>
<dbReference type="FunFam" id="3.40.630.30:FF:000060">
    <property type="entry name" value="Alpha-tubulin N-acetyltransferase 1"/>
    <property type="match status" value="1"/>
</dbReference>
<dbReference type="PROSITE" id="PS51730">
    <property type="entry name" value="GNAT_ATAT"/>
    <property type="match status" value="1"/>
</dbReference>
<dbReference type="InterPro" id="IPR007965">
    <property type="entry name" value="GNAT_ATAT"/>
</dbReference>
<reference evidence="8" key="1">
    <citation type="journal article" date="2023" name="G3 (Bethesda)">
        <title>A reference genome for the long-term kleptoplast-retaining sea slug Elysia crispata morphotype clarki.</title>
        <authorList>
            <person name="Eastman K.E."/>
            <person name="Pendleton A.L."/>
            <person name="Shaikh M.A."/>
            <person name="Suttiyut T."/>
            <person name="Ogas R."/>
            <person name="Tomko P."/>
            <person name="Gavelis G."/>
            <person name="Widhalm J.R."/>
            <person name="Wisecaver J.H."/>
        </authorList>
    </citation>
    <scope>NUCLEOTIDE SEQUENCE</scope>
    <source>
        <strain evidence="8">ECLA1</strain>
    </source>
</reference>
<comment type="function">
    <text evidence="5">Specifically acetylates 'Lys-40' in alpha-tubulin on the lumenal side of microtubules. Promotes microtubule destabilization and accelerates microtubule dynamics; this activity may be independent of acetylation activity. Acetylates alpha-tubulin with a slow enzymatic rate, due to a catalytic site that is not optimized for acetyl transfer. Enters the microtubule through each end and diffuses quickly throughout the lumen of microtubules. Acetylates only long/old microtubules because of its slow acetylation rate since it does not have time to act on dynamically unstable microtubules before the enzyme is released.</text>
</comment>
<evidence type="ECO:0000256" key="5">
    <source>
        <dbReference type="HAMAP-Rule" id="MF_03130"/>
    </source>
</evidence>
<dbReference type="EMBL" id="JAWDGP010001779">
    <property type="protein sequence ID" value="KAK3788199.1"/>
    <property type="molecule type" value="Genomic_DNA"/>
</dbReference>
<dbReference type="GO" id="GO:0019799">
    <property type="term" value="F:tubulin N-acetyltransferase activity"/>
    <property type="evidence" value="ECO:0007669"/>
    <property type="project" value="UniProtKB-UniRule"/>
</dbReference>
<sequence length="584" mass="65984">MDFPLNINKLFGEEITLIDNRLQPCRQNGIDRYGFQQLQKMLYEIVDKMGDASARAQGLHGPITTGKKLELANHHLYLMTDSNGNSGKGSAVGILKVGHKKLFVYDNIKVQHELEPLCVLDFYVHESRQRMGCGRKLFDFMLSREKIRPEHLAVDRPSPKFLSFLKKHYSLDNTIPQVNNFVIFQNFFNNRNVSRGGRRSEESGGFADQVSPMRPVSGQRTGSLTYSSRSQMQNQPYENSIQQQNHSAERSWTPSMARQSPSHMGAGDMMYSRHRATPPQSGHSTPNRTRHGSKTPTQGFYPQPQQQRQNQYQRQQQAYQHFQQHQQQDYHHYQPQHHHQQQQLNKNNETSSNDVIFYKHLNAQSSPSTYYNMGTSLGSYRQGGGGYNIVEHLPPKPPTHNQRQVQGSSFSTPNFGNRGRGDATAPPDHTCPSPNQGAVRGGSGQTPPPPQSQLSYPVNSTESRSELPLNLPTSSSTSQQENVVHRPPSGKQSGTSIKRGNMQPPMLQREGPPANYKEMFNMHQSYQGRNGHLNVPLGQGGASSMSPYARADTQNSSWTVSGVLREQRLNAPMSNRYYNSNRLW</sequence>
<proteinExistence type="inferred from homology"/>
<feature type="region of interest" description="Disordered" evidence="6">
    <location>
        <begin position="386"/>
        <end position="510"/>
    </location>
</feature>
<comment type="similarity">
    <text evidence="5">Belongs to the acetyltransferase ATAT1 family.</text>
</comment>
<dbReference type="GO" id="GO:0070507">
    <property type="term" value="P:regulation of microtubule cytoskeleton organization"/>
    <property type="evidence" value="ECO:0007669"/>
    <property type="project" value="UniProtKB-UniRule"/>
</dbReference>
<keyword evidence="1 5" id="KW-0808">Transferase</keyword>
<feature type="binding site" evidence="5">
    <location>
        <begin position="122"/>
        <end position="135"/>
    </location>
    <ligand>
        <name>acetyl-CoA</name>
        <dbReference type="ChEBI" id="CHEBI:57288"/>
    </ligand>
</feature>
<name>A0AAE1AI11_9GAST</name>
<protein>
    <recommendedName>
        <fullName evidence="4 5">Alpha-tubulin N-acetyltransferase</fullName>
        <shortName evidence="5">Alpha-TAT</shortName>
        <shortName evidence="5">TAT</shortName>
        <ecNumber evidence="4 5">2.3.1.108</ecNumber>
    </recommendedName>
    <alternativeName>
        <fullName evidence="5">Acetyltransferase mec-17 homolog</fullName>
    </alternativeName>
</protein>
<accession>A0AAE1AI11</accession>
<comment type="catalytic activity">
    <reaction evidence="3 5">
        <text>L-lysyl-[alpha-tubulin] + acetyl-CoA = N(6)-acetyl-L-lysyl-[alpha-tubulin] + CoA + H(+)</text>
        <dbReference type="Rhea" id="RHEA:15277"/>
        <dbReference type="Rhea" id="RHEA-COMP:11278"/>
        <dbReference type="Rhea" id="RHEA-COMP:11279"/>
        <dbReference type="ChEBI" id="CHEBI:15378"/>
        <dbReference type="ChEBI" id="CHEBI:29969"/>
        <dbReference type="ChEBI" id="CHEBI:57287"/>
        <dbReference type="ChEBI" id="CHEBI:57288"/>
        <dbReference type="ChEBI" id="CHEBI:61930"/>
        <dbReference type="EC" id="2.3.1.108"/>
    </reaction>
</comment>
<dbReference type="GO" id="GO:0005874">
    <property type="term" value="C:microtubule"/>
    <property type="evidence" value="ECO:0007669"/>
    <property type="project" value="InterPro"/>
</dbReference>
<organism evidence="8 9">
    <name type="scientific">Elysia crispata</name>
    <name type="common">lettuce slug</name>
    <dbReference type="NCBI Taxonomy" id="231223"/>
    <lineage>
        <taxon>Eukaryota</taxon>
        <taxon>Metazoa</taxon>
        <taxon>Spiralia</taxon>
        <taxon>Lophotrochozoa</taxon>
        <taxon>Mollusca</taxon>
        <taxon>Gastropoda</taxon>
        <taxon>Heterobranchia</taxon>
        <taxon>Euthyneura</taxon>
        <taxon>Panpulmonata</taxon>
        <taxon>Sacoglossa</taxon>
        <taxon>Placobranchoidea</taxon>
        <taxon>Plakobranchidae</taxon>
        <taxon>Elysia</taxon>
    </lineage>
</organism>
<feature type="site" description="Crucial for catalytic activity" evidence="5">
    <location>
        <position position="57"/>
    </location>
</feature>
<feature type="compositionally biased region" description="Polar residues" evidence="6">
    <location>
        <begin position="278"/>
        <end position="287"/>
    </location>
</feature>
<keyword evidence="9" id="KW-1185">Reference proteome</keyword>
<evidence type="ECO:0000259" key="7">
    <source>
        <dbReference type="PROSITE" id="PS51730"/>
    </source>
</evidence>
<dbReference type="EC" id="2.3.1.108" evidence="4 5"/>
<feature type="compositionally biased region" description="Low complexity" evidence="6">
    <location>
        <begin position="301"/>
        <end position="327"/>
    </location>
</feature>
<keyword evidence="2 5" id="KW-0012">Acyltransferase</keyword>
<dbReference type="Proteomes" id="UP001283361">
    <property type="component" value="Unassembled WGS sequence"/>
</dbReference>
<feature type="binding site" evidence="5">
    <location>
        <begin position="158"/>
        <end position="167"/>
    </location>
    <ligand>
        <name>acetyl-CoA</name>
        <dbReference type="ChEBI" id="CHEBI:57288"/>
    </ligand>
</feature>
<feature type="compositionally biased region" description="Polar residues" evidence="6">
    <location>
        <begin position="399"/>
        <end position="415"/>
    </location>
</feature>
<evidence type="ECO:0000313" key="9">
    <source>
        <dbReference type="Proteomes" id="UP001283361"/>
    </source>
</evidence>
<evidence type="ECO:0000313" key="8">
    <source>
        <dbReference type="EMBL" id="KAK3788199.1"/>
    </source>
</evidence>
<evidence type="ECO:0000256" key="3">
    <source>
        <dbReference type="ARBA" id="ARBA00051998"/>
    </source>
</evidence>
<dbReference type="InterPro" id="IPR038746">
    <property type="entry name" value="Atat"/>
</dbReference>
<evidence type="ECO:0000256" key="1">
    <source>
        <dbReference type="ARBA" id="ARBA00022679"/>
    </source>
</evidence>
<feature type="compositionally biased region" description="Polar residues" evidence="6">
    <location>
        <begin position="218"/>
        <end position="262"/>
    </location>
</feature>
<gene>
    <name evidence="8" type="ORF">RRG08_016601</name>
</gene>
<dbReference type="PANTHER" id="PTHR12327:SF0">
    <property type="entry name" value="ALPHA-TUBULIN N-ACETYLTRANSFERASE 1"/>
    <property type="match status" value="1"/>
</dbReference>
<dbReference type="Gene3D" id="3.40.630.30">
    <property type="match status" value="1"/>
</dbReference>
<comment type="caution">
    <text evidence="8">The sequence shown here is derived from an EMBL/GenBank/DDBJ whole genome shotgun (WGS) entry which is preliminary data.</text>
</comment>
<dbReference type="GO" id="GO:0048666">
    <property type="term" value="P:neuron development"/>
    <property type="evidence" value="ECO:0007669"/>
    <property type="project" value="UniProtKB-UniRule"/>
</dbReference>
<feature type="domain" description="N-acetyltransferase" evidence="7">
    <location>
        <begin position="1"/>
        <end position="188"/>
    </location>
</feature>
<evidence type="ECO:0000256" key="4">
    <source>
        <dbReference type="ARBA" id="ARBA00066570"/>
    </source>
</evidence>